<evidence type="ECO:0000313" key="1">
    <source>
        <dbReference type="EMBL" id="ORE17610.1"/>
    </source>
</evidence>
<protein>
    <submittedName>
        <fullName evidence="1">Uncharacterized protein</fullName>
    </submittedName>
</protein>
<sequence>HESSPHSPLKRGYSKYWARSPVGTHTVVKTAKTSVISHSVIGAIHSSAVLHVVLKKPPNLN</sequence>
<accession>A0A1X0S011</accession>
<reference evidence="1 2" key="1">
    <citation type="journal article" date="2016" name="Proc. Natl. Acad. Sci. U.S.A.">
        <title>Lipid metabolic changes in an early divergent fungus govern the establishment of a mutualistic symbiosis with endobacteria.</title>
        <authorList>
            <person name="Lastovetsky O.A."/>
            <person name="Gaspar M.L."/>
            <person name="Mondo S.J."/>
            <person name="LaButti K.M."/>
            <person name="Sandor L."/>
            <person name="Grigoriev I.V."/>
            <person name="Henry S.A."/>
            <person name="Pawlowska T.E."/>
        </authorList>
    </citation>
    <scope>NUCLEOTIDE SEQUENCE [LARGE SCALE GENOMIC DNA]</scope>
    <source>
        <strain evidence="1 2">ATCC 11559</strain>
    </source>
</reference>
<gene>
    <name evidence="1" type="ORF">BCV71DRAFT_286904</name>
</gene>
<evidence type="ECO:0000313" key="2">
    <source>
        <dbReference type="Proteomes" id="UP000242381"/>
    </source>
</evidence>
<dbReference type="Proteomes" id="UP000242381">
    <property type="component" value="Unassembled WGS sequence"/>
</dbReference>
<dbReference type="AlphaFoldDB" id="A0A1X0S011"/>
<dbReference type="EMBL" id="KV921351">
    <property type="protein sequence ID" value="ORE17610.1"/>
    <property type="molecule type" value="Genomic_DNA"/>
</dbReference>
<name>A0A1X0S011_RHIZD</name>
<proteinExistence type="predicted"/>
<organism evidence="1 2">
    <name type="scientific">Rhizopus microsporus</name>
    <dbReference type="NCBI Taxonomy" id="58291"/>
    <lineage>
        <taxon>Eukaryota</taxon>
        <taxon>Fungi</taxon>
        <taxon>Fungi incertae sedis</taxon>
        <taxon>Mucoromycota</taxon>
        <taxon>Mucoromycotina</taxon>
        <taxon>Mucoromycetes</taxon>
        <taxon>Mucorales</taxon>
        <taxon>Mucorineae</taxon>
        <taxon>Rhizopodaceae</taxon>
        <taxon>Rhizopus</taxon>
    </lineage>
</organism>
<feature type="non-terminal residue" evidence="1">
    <location>
        <position position="1"/>
    </location>
</feature>